<evidence type="ECO:0000256" key="7">
    <source>
        <dbReference type="SAM" id="SignalP"/>
    </source>
</evidence>
<organism evidence="9 10">
    <name type="scientific">Methylibium petroleiphilum (strain ATCC BAA-1232 / LMG 22953 / PM1)</name>
    <dbReference type="NCBI Taxonomy" id="420662"/>
    <lineage>
        <taxon>Bacteria</taxon>
        <taxon>Pseudomonadati</taxon>
        <taxon>Pseudomonadota</taxon>
        <taxon>Betaproteobacteria</taxon>
        <taxon>Burkholderiales</taxon>
        <taxon>Sphaerotilaceae</taxon>
        <taxon>Methylibium</taxon>
    </lineage>
</organism>
<feature type="binding site" description="covalent" evidence="6">
    <location>
        <position position="47"/>
    </location>
    <ligand>
        <name>heme c</name>
        <dbReference type="ChEBI" id="CHEBI:61717"/>
    </ligand>
</feature>
<dbReference type="InterPro" id="IPR036909">
    <property type="entry name" value="Cyt_c-like_dom_sf"/>
</dbReference>
<keyword evidence="3 6" id="KW-0479">Metal-binding</keyword>
<evidence type="ECO:0000313" key="9">
    <source>
        <dbReference type="EMBL" id="ABM94348.1"/>
    </source>
</evidence>
<dbReference type="InterPro" id="IPR002324">
    <property type="entry name" value="Cyt_c_ID"/>
</dbReference>
<feature type="domain" description="Cytochrome c" evidence="8">
    <location>
        <begin position="27"/>
        <end position="118"/>
    </location>
</feature>
<feature type="binding site" description="covalent" evidence="6">
    <location>
        <position position="96"/>
    </location>
    <ligand>
        <name>heme c</name>
        <dbReference type="ChEBI" id="CHEBI:61717"/>
    </ligand>
</feature>
<evidence type="ECO:0000256" key="4">
    <source>
        <dbReference type="ARBA" id="ARBA00022982"/>
    </source>
</evidence>
<dbReference type="PRINTS" id="PR00606">
    <property type="entry name" value="CYTCHROMECID"/>
</dbReference>
<dbReference type="Proteomes" id="UP000000366">
    <property type="component" value="Chromosome"/>
</dbReference>
<feature type="chain" id="PRO_5002646132" evidence="7">
    <location>
        <begin position="40"/>
        <end position="118"/>
    </location>
</feature>
<evidence type="ECO:0000256" key="5">
    <source>
        <dbReference type="ARBA" id="ARBA00023004"/>
    </source>
</evidence>
<name>A2SFK9_METPP</name>
<evidence type="ECO:0000256" key="6">
    <source>
        <dbReference type="PIRSR" id="PIRSR602324-1"/>
    </source>
</evidence>
<comment type="PTM">
    <text evidence="6">Binds 1 heme c group covalently per subunit.</text>
</comment>
<dbReference type="KEGG" id="mpt:Mpe_A1386"/>
<dbReference type="SUPFAM" id="SSF46626">
    <property type="entry name" value="Cytochrome c"/>
    <property type="match status" value="1"/>
</dbReference>
<dbReference type="Gene3D" id="1.10.760.10">
    <property type="entry name" value="Cytochrome c-like domain"/>
    <property type="match status" value="1"/>
</dbReference>
<proteinExistence type="predicted"/>
<keyword evidence="5 6" id="KW-0408">Iron</keyword>
<evidence type="ECO:0000256" key="2">
    <source>
        <dbReference type="ARBA" id="ARBA00022617"/>
    </source>
</evidence>
<evidence type="ECO:0000313" key="10">
    <source>
        <dbReference type="Proteomes" id="UP000000366"/>
    </source>
</evidence>
<feature type="binding site" description="covalent" evidence="6">
    <location>
        <position position="51"/>
    </location>
    <ligand>
        <name>heme c</name>
        <dbReference type="ChEBI" id="CHEBI:61717"/>
    </ligand>
</feature>
<dbReference type="GO" id="GO:0009055">
    <property type="term" value="F:electron transfer activity"/>
    <property type="evidence" value="ECO:0007669"/>
    <property type="project" value="InterPro"/>
</dbReference>
<accession>A2SFK9</accession>
<dbReference type="STRING" id="420662.Mpe_A1386"/>
<feature type="signal peptide" evidence="7">
    <location>
        <begin position="1"/>
        <end position="39"/>
    </location>
</feature>
<sequence>MRWALYPSHDTARRPSMNPKVMMCVVVGALSAAPAFANADLAQKKNCMACHQVDQKVLGPSFKAVAAKYAGDKDAVAKLSTKVIKGGSGSFGQIPMPANPQVNEAEAQQLVTWILGLK</sequence>
<reference evidence="9 10" key="1">
    <citation type="journal article" date="2007" name="J. Bacteriol.">
        <title>Whole-genome analysis of the methyl tert-butyl ether-degrading beta-proteobacterium Methylibium petroleiphilum PM1.</title>
        <authorList>
            <person name="Kane S.R."/>
            <person name="Chakicherla A.Y."/>
            <person name="Chain P.S.G."/>
            <person name="Schmidt R."/>
            <person name="Shin M.W."/>
            <person name="Legler T.C."/>
            <person name="Scow K.M."/>
            <person name="Larimer F.W."/>
            <person name="Lucas S.M."/>
            <person name="Richardson P.M."/>
            <person name="Hristova K.R."/>
        </authorList>
    </citation>
    <scope>NUCLEOTIDE SEQUENCE [LARGE SCALE GENOMIC DNA]</scope>
    <source>
        <strain evidence="10">ATCC BAA-1232 / LMG 22953 / PM1</strain>
    </source>
</reference>
<dbReference type="EMBL" id="CP000555">
    <property type="protein sequence ID" value="ABM94348.1"/>
    <property type="molecule type" value="Genomic_DNA"/>
</dbReference>
<dbReference type="AlphaFoldDB" id="A2SFK9"/>
<evidence type="ECO:0000259" key="8">
    <source>
        <dbReference type="PROSITE" id="PS51007"/>
    </source>
</evidence>
<dbReference type="Pfam" id="PF00034">
    <property type="entry name" value="Cytochrom_C"/>
    <property type="match status" value="1"/>
</dbReference>
<dbReference type="PROSITE" id="PS51007">
    <property type="entry name" value="CYTC"/>
    <property type="match status" value="1"/>
</dbReference>
<keyword evidence="4" id="KW-0249">Electron transport</keyword>
<keyword evidence="1" id="KW-0813">Transport</keyword>
<evidence type="ECO:0000256" key="1">
    <source>
        <dbReference type="ARBA" id="ARBA00022448"/>
    </source>
</evidence>
<protein>
    <submittedName>
        <fullName evidence="9">Cytochrome c551/c552-like protein</fullName>
    </submittedName>
</protein>
<dbReference type="HOGENOM" id="CLU_133112_1_0_4"/>
<dbReference type="GO" id="GO:0020037">
    <property type="term" value="F:heme binding"/>
    <property type="evidence" value="ECO:0007669"/>
    <property type="project" value="InterPro"/>
</dbReference>
<keyword evidence="10" id="KW-1185">Reference proteome</keyword>
<dbReference type="InterPro" id="IPR009056">
    <property type="entry name" value="Cyt_c-like_dom"/>
</dbReference>
<keyword evidence="7" id="KW-0732">Signal</keyword>
<dbReference type="eggNOG" id="COG4654">
    <property type="taxonomic scope" value="Bacteria"/>
</dbReference>
<evidence type="ECO:0000256" key="3">
    <source>
        <dbReference type="ARBA" id="ARBA00022723"/>
    </source>
</evidence>
<gene>
    <name evidence="9" type="ordered locus">Mpe_A1386</name>
</gene>
<keyword evidence="2 6" id="KW-0349">Heme</keyword>
<dbReference type="GO" id="GO:0005506">
    <property type="term" value="F:iron ion binding"/>
    <property type="evidence" value="ECO:0007669"/>
    <property type="project" value="InterPro"/>
</dbReference>